<protein>
    <submittedName>
        <fullName evidence="1">Uncharacterized protein</fullName>
    </submittedName>
</protein>
<comment type="caution">
    <text evidence="1">The sequence shown here is derived from an EMBL/GenBank/DDBJ whole genome shotgun (WGS) entry which is preliminary data.</text>
</comment>
<dbReference type="Proteomes" id="UP000228770">
    <property type="component" value="Unassembled WGS sequence"/>
</dbReference>
<organism evidence="1 2">
    <name type="scientific">Candidatus Brennerbacteria bacterium CG_4_9_14_3_um_filter_43_9</name>
    <dbReference type="NCBI Taxonomy" id="1974522"/>
    <lineage>
        <taxon>Bacteria</taxon>
        <taxon>Candidatus Brenneribacteriota</taxon>
    </lineage>
</organism>
<dbReference type="EMBL" id="PFUA01000005">
    <property type="protein sequence ID" value="PJB50703.1"/>
    <property type="molecule type" value="Genomic_DNA"/>
</dbReference>
<name>A0A2M8C3Q8_9BACT</name>
<accession>A0A2M8C3Q8</accession>
<dbReference type="AlphaFoldDB" id="A0A2M8C3Q8"/>
<evidence type="ECO:0000313" key="1">
    <source>
        <dbReference type="EMBL" id="PJB50703.1"/>
    </source>
</evidence>
<gene>
    <name evidence="1" type="ORF">CO102_00235</name>
</gene>
<sequence>MADHIKSMVEKVLAHIPRAPITRFLSVKWENLYDEPRKLESYPSPGELLGYLAEWKNRSPNDFEYMG</sequence>
<proteinExistence type="predicted"/>
<feature type="non-terminal residue" evidence="1">
    <location>
        <position position="67"/>
    </location>
</feature>
<reference evidence="2" key="1">
    <citation type="submission" date="2017-09" db="EMBL/GenBank/DDBJ databases">
        <title>Depth-based differentiation of microbial function through sediment-hosted aquifers and enrichment of novel symbionts in the deep terrestrial subsurface.</title>
        <authorList>
            <person name="Probst A.J."/>
            <person name="Ladd B."/>
            <person name="Jarett J.K."/>
            <person name="Geller-Mcgrath D.E."/>
            <person name="Sieber C.M.K."/>
            <person name="Emerson J.B."/>
            <person name="Anantharaman K."/>
            <person name="Thomas B.C."/>
            <person name="Malmstrom R."/>
            <person name="Stieglmeier M."/>
            <person name="Klingl A."/>
            <person name="Woyke T."/>
            <person name="Ryan C.M."/>
            <person name="Banfield J.F."/>
        </authorList>
    </citation>
    <scope>NUCLEOTIDE SEQUENCE [LARGE SCALE GENOMIC DNA]</scope>
</reference>
<evidence type="ECO:0000313" key="2">
    <source>
        <dbReference type="Proteomes" id="UP000228770"/>
    </source>
</evidence>